<dbReference type="Pfam" id="PF19546">
    <property type="entry name" value="DUF6070"/>
    <property type="match status" value="1"/>
</dbReference>
<keyword evidence="3" id="KW-1185">Reference proteome</keyword>
<evidence type="ECO:0000313" key="2">
    <source>
        <dbReference type="EMBL" id="MXP79123.1"/>
    </source>
</evidence>
<feature type="transmembrane region" description="Helical" evidence="1">
    <location>
        <begin position="12"/>
        <end position="29"/>
    </location>
</feature>
<dbReference type="EMBL" id="WUQX01000003">
    <property type="protein sequence ID" value="MXP79123.1"/>
    <property type="molecule type" value="Genomic_DNA"/>
</dbReference>
<gene>
    <name evidence="2" type="ORF">GN277_28630</name>
</gene>
<keyword evidence="1" id="KW-0812">Transmembrane</keyword>
<accession>A0A7X3SLY4</accession>
<reference evidence="2 3" key="1">
    <citation type="submission" date="2019-12" db="EMBL/GenBank/DDBJ databases">
        <title>Sporaefaciens musculi gen. nov., sp. nov., a novel bacterium isolated from the caecum of an obese mouse.</title>
        <authorList>
            <person name="Rasmussen T.S."/>
            <person name="Streidl T."/>
            <person name="Hitch T.C.A."/>
            <person name="Wortmann E."/>
            <person name="Deptula P."/>
            <person name="Hansen M."/>
            <person name="Nielsen D.S."/>
            <person name="Clavel T."/>
            <person name="Vogensen F.K."/>
        </authorList>
    </citation>
    <scope>NUCLEOTIDE SEQUENCE [LARGE SCALE GENOMIC DNA]</scope>
    <source>
        <strain evidence="2 3">WCA-9-b2</strain>
        <plasmid evidence="2">unnamed</plasmid>
    </source>
</reference>
<geneLocation type="plasmid" evidence="2">
    <name>unnamed</name>
</geneLocation>
<organism evidence="2 3">
    <name type="scientific">Sporofaciens musculi</name>
    <dbReference type="NCBI Taxonomy" id="2681861"/>
    <lineage>
        <taxon>Bacteria</taxon>
        <taxon>Bacillati</taxon>
        <taxon>Bacillota</taxon>
        <taxon>Clostridia</taxon>
        <taxon>Lachnospirales</taxon>
        <taxon>Lachnospiraceae</taxon>
        <taxon>Sporofaciens</taxon>
    </lineage>
</organism>
<dbReference type="RefSeq" id="WP_159758036.1">
    <property type="nucleotide sequence ID" value="NZ_WUQX01000003.1"/>
</dbReference>
<dbReference type="InterPro" id="IPR045714">
    <property type="entry name" value="DUF6070"/>
</dbReference>
<protein>
    <submittedName>
        <fullName evidence="2">ATP F0F1 synthase subunit B</fullName>
    </submittedName>
</protein>
<keyword evidence="1" id="KW-1133">Transmembrane helix</keyword>
<keyword evidence="1" id="KW-0472">Membrane</keyword>
<proteinExistence type="predicted"/>
<keyword evidence="2" id="KW-0614">Plasmid</keyword>
<dbReference type="Proteomes" id="UP000460412">
    <property type="component" value="Unassembled WGS sequence"/>
</dbReference>
<evidence type="ECO:0000256" key="1">
    <source>
        <dbReference type="SAM" id="Phobius"/>
    </source>
</evidence>
<dbReference type="AlphaFoldDB" id="A0A7X3SLY4"/>
<sequence length="433" mass="49131">MENVKWLIQKKGVFIIELLVIVIACVIVLKGPKQNNSGEENIEEIRAQKAEVPVNHMEGIDADEIDGDEIDIGNITAKSSDSQAPVTQERKVCLFTEEEKKKIQETALTAAEQVKGIYQNIEVADGPAFSSNIAEFTGEQCKEVVSLLGQAGFVSITEDCNMVNPERLHAFYADYLNQKESMFTIFQVNPDGLIGAFTFLYRMDELQTYYVGIGWQQGGIPEIRNTLENSIAEIKLTEKGYFIYSYEILIPHSSLRQCFRTSPISDKCRELTKKYLSGLSYVNYNMLVTNWDSSNVEDILMPRMFEDIYRIYTGEIFRTKDRTVPAEVYEQVMTACFPVSVEQVRKVCGYDAGSGSYPYEMIYASPYPPFGEVVDYTENGDGTITLFVDGVWPDYNSDYAFTNMIVVQPFEDGTFRYLSNVIEQKELEIPVIE</sequence>
<evidence type="ECO:0000313" key="3">
    <source>
        <dbReference type="Proteomes" id="UP000460412"/>
    </source>
</evidence>
<name>A0A7X3SLY4_9FIRM</name>
<comment type="caution">
    <text evidence="2">The sequence shown here is derived from an EMBL/GenBank/DDBJ whole genome shotgun (WGS) entry which is preliminary data.</text>
</comment>